<dbReference type="EMBL" id="DVOB01000092">
    <property type="protein sequence ID" value="HIU95899.1"/>
    <property type="molecule type" value="Genomic_DNA"/>
</dbReference>
<comment type="caution">
    <text evidence="2">The sequence shown here is derived from an EMBL/GenBank/DDBJ whole genome shotgun (WGS) entry which is preliminary data.</text>
</comment>
<feature type="transmembrane region" description="Helical" evidence="1">
    <location>
        <begin position="15"/>
        <end position="33"/>
    </location>
</feature>
<reference evidence="2" key="1">
    <citation type="submission" date="2020-10" db="EMBL/GenBank/DDBJ databases">
        <authorList>
            <person name="Gilroy R."/>
        </authorList>
    </citation>
    <scope>NUCLEOTIDE SEQUENCE</scope>
    <source>
        <strain evidence="2">ChiSjej4B22-8349</strain>
    </source>
</reference>
<evidence type="ECO:0000256" key="1">
    <source>
        <dbReference type="SAM" id="Phobius"/>
    </source>
</evidence>
<evidence type="ECO:0000313" key="3">
    <source>
        <dbReference type="Proteomes" id="UP000824130"/>
    </source>
</evidence>
<accession>A0A9D1N6X7</accession>
<dbReference type="AlphaFoldDB" id="A0A9D1N6X7"/>
<keyword evidence="1" id="KW-1133">Transmembrane helix</keyword>
<protein>
    <submittedName>
        <fullName evidence="2">Uncharacterized protein</fullName>
    </submittedName>
</protein>
<name>A0A9D1N6X7_9FIRM</name>
<proteinExistence type="predicted"/>
<keyword evidence="1" id="KW-0472">Membrane</keyword>
<dbReference type="Proteomes" id="UP000824130">
    <property type="component" value="Unassembled WGS sequence"/>
</dbReference>
<keyword evidence="1" id="KW-0812">Transmembrane</keyword>
<sequence length="313" mass="35926">MEETTSKKGSRKKKVIIRALIFAVVAALLFIYLNQVFNIADSDSNKEIFNAFYEEEENTIDVVYFGTSASNRYYIGPYAYNETGTATFTLATMGMPLFFVPYLIEEVEKTQDPQMYIIELRWVLKTKDLITDAHIRRVTDSMEYSENRTDAINKALGFVEGAEGELSDIDDSKWDYYIPIIKYHSRLETGDLSVKDVTLINTKNETKGFVTSYKTRESVSQKEPVYSDGRADLSPEAEETLVEVLDYCDDLDQDILFVLSPYSMKDGEAEKFNTAIDMVEERGYQVLNFNTPEMAQALDLDWETDFYNSKHVN</sequence>
<organism evidence="2 3">
    <name type="scientific">Candidatus Allocopromorpha excrementipullorum</name>
    <dbReference type="NCBI Taxonomy" id="2840743"/>
    <lineage>
        <taxon>Bacteria</taxon>
        <taxon>Bacillati</taxon>
        <taxon>Bacillota</taxon>
        <taxon>Clostridia</taxon>
        <taxon>Eubacteriales</taxon>
        <taxon>Eubacteriaceae</taxon>
        <taxon>Eubacteriaceae incertae sedis</taxon>
        <taxon>Candidatus Allocopromorpha</taxon>
    </lineage>
</organism>
<reference evidence="2" key="2">
    <citation type="journal article" date="2021" name="PeerJ">
        <title>Extensive microbial diversity within the chicken gut microbiome revealed by metagenomics and culture.</title>
        <authorList>
            <person name="Gilroy R."/>
            <person name="Ravi A."/>
            <person name="Getino M."/>
            <person name="Pursley I."/>
            <person name="Horton D.L."/>
            <person name="Alikhan N.F."/>
            <person name="Baker D."/>
            <person name="Gharbi K."/>
            <person name="Hall N."/>
            <person name="Watson M."/>
            <person name="Adriaenssens E.M."/>
            <person name="Foster-Nyarko E."/>
            <person name="Jarju S."/>
            <person name="Secka A."/>
            <person name="Antonio M."/>
            <person name="Oren A."/>
            <person name="Chaudhuri R.R."/>
            <person name="La Ragione R."/>
            <person name="Hildebrand F."/>
            <person name="Pallen M.J."/>
        </authorList>
    </citation>
    <scope>NUCLEOTIDE SEQUENCE</scope>
    <source>
        <strain evidence="2">ChiSjej4B22-8349</strain>
    </source>
</reference>
<feature type="non-terminal residue" evidence="2">
    <location>
        <position position="313"/>
    </location>
</feature>
<evidence type="ECO:0000313" key="2">
    <source>
        <dbReference type="EMBL" id="HIU95899.1"/>
    </source>
</evidence>
<gene>
    <name evidence="2" type="ORF">IAD25_04220</name>
</gene>